<reference evidence="1 2" key="1">
    <citation type="journal article" date="2007" name="Virology">
        <title>Shared and species-specific features among ichnovirus genomes.</title>
        <authorList>
            <person name="Tanaka K."/>
            <person name="Lapointe R."/>
            <person name="Barney W.E."/>
            <person name="Makkay A.M."/>
            <person name="Stoltz D."/>
            <person name="Cusson M."/>
            <person name="Webb B.A."/>
        </authorList>
    </citation>
    <scope>NUCLEOTIDE SEQUENCE [LARGE SCALE GENOMIC DNA]</scope>
</reference>
<dbReference type="GeneID" id="5076298"/>
<dbReference type="KEGG" id="vg:5076298"/>
<sequence>MIDLDGFLNLYTNPYLGLAKWNSLCSDCSPDKILKYHSSRLPAFTCTPFGHNTKVRLQFVIATYRVYPNQRTITYVMRRTQVFLLGNRRARSDSFEELLVAHSSVDK</sequence>
<organism evidence="1 2">
    <name type="scientific">Ichnoviriform fugitivi</name>
    <dbReference type="NCBI Taxonomy" id="265522"/>
    <lineage>
        <taxon>Viruses</taxon>
        <taxon>Viruses incertae sedis</taxon>
        <taxon>Polydnaviriformidae</taxon>
        <taxon>Ichnoviriform</taxon>
    </lineage>
</organism>
<name>A2Q0D6_9VIRU</name>
<evidence type="ECO:0000313" key="1">
    <source>
        <dbReference type="EMBL" id="BAF45651.1"/>
    </source>
</evidence>
<dbReference type="EMBL" id="AB291168">
    <property type="protein sequence ID" value="BAF45651.1"/>
    <property type="molecule type" value="Genomic_DNA"/>
</dbReference>
<proteinExistence type="predicted"/>
<protein>
    <submittedName>
        <fullName evidence="1">B3.2</fullName>
    </submittedName>
</protein>
<dbReference type="RefSeq" id="YP_001031250.1">
    <property type="nucleotide sequence ID" value="NC_008960.1"/>
</dbReference>
<accession>A2Q0D6</accession>
<evidence type="ECO:0000313" key="2">
    <source>
        <dbReference type="Proteomes" id="UP000204242"/>
    </source>
</evidence>
<dbReference type="Proteomes" id="UP000204242">
    <property type="component" value="Genome"/>
</dbReference>